<dbReference type="PANTHER" id="PTHR11857">
    <property type="entry name" value="ODORANT BINDING PROTEIN-RELATED"/>
    <property type="match status" value="1"/>
</dbReference>
<dbReference type="GO" id="GO:0005549">
    <property type="term" value="F:odorant binding"/>
    <property type="evidence" value="ECO:0007669"/>
    <property type="project" value="InterPro"/>
</dbReference>
<evidence type="ECO:0000256" key="2">
    <source>
        <dbReference type="ARBA" id="ARBA00008098"/>
    </source>
</evidence>
<dbReference type="GO" id="GO:0005615">
    <property type="term" value="C:extracellular space"/>
    <property type="evidence" value="ECO:0007669"/>
    <property type="project" value="TreeGrafter"/>
</dbReference>
<name>A0A8J6LCW7_TENMO</name>
<reference evidence="5" key="1">
    <citation type="journal article" date="2020" name="J Insects Food Feed">
        <title>The yellow mealworm (Tenebrio molitor) genome: a resource for the emerging insects as food and feed industry.</title>
        <authorList>
            <person name="Eriksson T."/>
            <person name="Andere A."/>
            <person name="Kelstrup H."/>
            <person name="Emery V."/>
            <person name="Picard C."/>
        </authorList>
    </citation>
    <scope>NUCLEOTIDE SEQUENCE</scope>
    <source>
        <strain evidence="5">Stoneville</strain>
        <tissue evidence="5">Whole head</tissue>
    </source>
</reference>
<keyword evidence="3" id="KW-0964">Secreted</keyword>
<dbReference type="Pfam" id="PF01395">
    <property type="entry name" value="PBP_GOBP"/>
    <property type="match status" value="1"/>
</dbReference>
<dbReference type="Proteomes" id="UP000719412">
    <property type="component" value="Unassembled WGS sequence"/>
</dbReference>
<feature type="chain" id="PRO_5035326640" evidence="4">
    <location>
        <begin position="19"/>
        <end position="129"/>
    </location>
</feature>
<dbReference type="SMART" id="SM00708">
    <property type="entry name" value="PhBP"/>
    <property type="match status" value="1"/>
</dbReference>
<sequence length="129" mass="14414">MKLFICLVVVSLVAATRGDTPGEKVRKYSAACQSESGSGVSEESRNRVRNHEYIDDPTLREHAFCMLKKAGFIDSNGDFQVEIIKTKLTENSDHPENVEQLVEKCAVKKDSPQLTSAKFVRCLHENRAS</sequence>
<comment type="similarity">
    <text evidence="2">Belongs to the PBP/GOBP family.</text>
</comment>
<dbReference type="EMBL" id="JABDTM020022243">
    <property type="protein sequence ID" value="KAH0815992.1"/>
    <property type="molecule type" value="Genomic_DNA"/>
</dbReference>
<evidence type="ECO:0000256" key="4">
    <source>
        <dbReference type="SAM" id="SignalP"/>
    </source>
</evidence>
<organism evidence="5 6">
    <name type="scientific">Tenebrio molitor</name>
    <name type="common">Yellow mealworm beetle</name>
    <dbReference type="NCBI Taxonomy" id="7067"/>
    <lineage>
        <taxon>Eukaryota</taxon>
        <taxon>Metazoa</taxon>
        <taxon>Ecdysozoa</taxon>
        <taxon>Arthropoda</taxon>
        <taxon>Hexapoda</taxon>
        <taxon>Insecta</taxon>
        <taxon>Pterygota</taxon>
        <taxon>Neoptera</taxon>
        <taxon>Endopterygota</taxon>
        <taxon>Coleoptera</taxon>
        <taxon>Polyphaga</taxon>
        <taxon>Cucujiformia</taxon>
        <taxon>Tenebrionidae</taxon>
        <taxon>Tenebrio</taxon>
    </lineage>
</organism>
<protein>
    <submittedName>
        <fullName evidence="5">Uncharacterized protein</fullName>
    </submittedName>
</protein>
<keyword evidence="4" id="KW-0732">Signal</keyword>
<evidence type="ECO:0000313" key="5">
    <source>
        <dbReference type="EMBL" id="KAH0815992.1"/>
    </source>
</evidence>
<comment type="caution">
    <text evidence="5">The sequence shown here is derived from an EMBL/GenBank/DDBJ whole genome shotgun (WGS) entry which is preliminary data.</text>
</comment>
<dbReference type="GO" id="GO:0007608">
    <property type="term" value="P:sensory perception of smell"/>
    <property type="evidence" value="ECO:0007669"/>
    <property type="project" value="TreeGrafter"/>
</dbReference>
<evidence type="ECO:0000313" key="6">
    <source>
        <dbReference type="Proteomes" id="UP000719412"/>
    </source>
</evidence>
<keyword evidence="6" id="KW-1185">Reference proteome</keyword>
<feature type="signal peptide" evidence="4">
    <location>
        <begin position="1"/>
        <end position="18"/>
    </location>
</feature>
<proteinExistence type="inferred from homology"/>
<accession>A0A8J6LCW7</accession>
<comment type="subcellular location">
    <subcellularLocation>
        <location evidence="1">Secreted</location>
    </subcellularLocation>
</comment>
<evidence type="ECO:0000256" key="3">
    <source>
        <dbReference type="ARBA" id="ARBA00022525"/>
    </source>
</evidence>
<dbReference type="AlphaFoldDB" id="A0A8J6LCW7"/>
<dbReference type="CDD" id="cd23992">
    <property type="entry name" value="PBP_GOBP"/>
    <property type="match status" value="1"/>
</dbReference>
<gene>
    <name evidence="5" type="ORF">GEV33_006802</name>
</gene>
<reference evidence="5" key="2">
    <citation type="submission" date="2021-08" db="EMBL/GenBank/DDBJ databases">
        <authorList>
            <person name="Eriksson T."/>
        </authorList>
    </citation>
    <scope>NUCLEOTIDE SEQUENCE</scope>
    <source>
        <strain evidence="5">Stoneville</strain>
        <tissue evidence="5">Whole head</tissue>
    </source>
</reference>
<dbReference type="PANTHER" id="PTHR11857:SF43">
    <property type="entry name" value="GEO07291P1-RELATED"/>
    <property type="match status" value="1"/>
</dbReference>
<dbReference type="OrthoDB" id="8194670at2759"/>
<dbReference type="InterPro" id="IPR006170">
    <property type="entry name" value="PBP/GOBP"/>
</dbReference>
<evidence type="ECO:0000256" key="1">
    <source>
        <dbReference type="ARBA" id="ARBA00004613"/>
    </source>
</evidence>